<dbReference type="UniPathway" id="UPA00028">
    <property type="reaction ID" value="UER00005"/>
</dbReference>
<dbReference type="EC" id="6.3.2.1" evidence="9"/>
<evidence type="ECO:0000313" key="10">
    <source>
        <dbReference type="EMBL" id="GEN56673.1"/>
    </source>
</evidence>
<comment type="subcellular location">
    <subcellularLocation>
        <location evidence="9">Cytoplasm</location>
    </subcellularLocation>
</comment>
<reference evidence="10 11" key="1">
    <citation type="submission" date="2019-07" db="EMBL/GenBank/DDBJ databases">
        <title>Whole genome shotgun sequence of Halolactibacillus alkaliphilus NBRC 103919.</title>
        <authorList>
            <person name="Hosoyama A."/>
            <person name="Uohara A."/>
            <person name="Ohji S."/>
            <person name="Ichikawa N."/>
        </authorList>
    </citation>
    <scope>NUCLEOTIDE SEQUENCE [LARGE SCALE GENOMIC DNA]</scope>
    <source>
        <strain evidence="10 11">NBRC 103919</strain>
    </source>
</reference>
<dbReference type="CDD" id="cd00560">
    <property type="entry name" value="PanC"/>
    <property type="match status" value="1"/>
</dbReference>
<feature type="binding site" evidence="9">
    <location>
        <position position="176"/>
    </location>
    <ligand>
        <name>ATP</name>
        <dbReference type="ChEBI" id="CHEBI:30616"/>
    </ligand>
</feature>
<feature type="binding site" evidence="9">
    <location>
        <begin position="147"/>
        <end position="150"/>
    </location>
    <ligand>
        <name>ATP</name>
        <dbReference type="ChEBI" id="CHEBI:30616"/>
    </ligand>
</feature>
<feature type="binding site" evidence="9">
    <location>
        <begin position="184"/>
        <end position="187"/>
    </location>
    <ligand>
        <name>ATP</name>
        <dbReference type="ChEBI" id="CHEBI:30616"/>
    </ligand>
</feature>
<dbReference type="RefSeq" id="WP_089801193.1">
    <property type="nucleotide sequence ID" value="NZ_BJYE01000011.1"/>
</dbReference>
<keyword evidence="7 9" id="KW-0067">ATP-binding</keyword>
<dbReference type="AlphaFoldDB" id="A0A511X149"/>
<dbReference type="PANTHER" id="PTHR21299">
    <property type="entry name" value="CYTIDYLATE KINASE/PANTOATE-BETA-ALANINE LIGASE"/>
    <property type="match status" value="1"/>
</dbReference>
<sequence>MQIIRTVEDMRCFVKTAKKNEKTIGFVPTMGYLHEGHVSLMTHAKEENDCVVVCVFVNPLQFNDTKDLDVYPRDETHDVTVCKNIGVDVLFMPPVSEIYPQAMGITMTLQKRIGVLCDRTRPGHFSGVLTVLSKLFHITEPTRVYFGLKDAQQVAVVDLLIQDLHFDTILRRIETVREADGLAKSSRNVNLTPEERTMAPTIYCALKEAVQQMKQGIKTKQEVMQLVETKIEVETTGTIDYIEILSYPELEEVSELKGTLIVACAVNFSKARLIDNIIMTCNEE</sequence>
<proteinExistence type="inferred from homology"/>
<evidence type="ECO:0000313" key="11">
    <source>
        <dbReference type="Proteomes" id="UP000321400"/>
    </source>
</evidence>
<evidence type="ECO:0000256" key="4">
    <source>
        <dbReference type="ARBA" id="ARBA00022598"/>
    </source>
</evidence>
<dbReference type="EMBL" id="BJYE01000011">
    <property type="protein sequence ID" value="GEN56673.1"/>
    <property type="molecule type" value="Genomic_DNA"/>
</dbReference>
<comment type="miscellaneous">
    <text evidence="9">The reaction proceeds by a bi uni uni bi ping pong mechanism.</text>
</comment>
<dbReference type="Gene3D" id="3.30.1300.10">
    <property type="entry name" value="Pantoate-beta-alanine ligase, C-terminal domain"/>
    <property type="match status" value="1"/>
</dbReference>
<evidence type="ECO:0000256" key="7">
    <source>
        <dbReference type="ARBA" id="ARBA00022840"/>
    </source>
</evidence>
<keyword evidence="6 9" id="KW-0547">Nucleotide-binding</keyword>
<feature type="binding site" evidence="9">
    <location>
        <position position="153"/>
    </location>
    <ligand>
        <name>(R)-pantoate</name>
        <dbReference type="ChEBI" id="CHEBI:15980"/>
    </ligand>
</feature>
<keyword evidence="3 9" id="KW-0963">Cytoplasm</keyword>
<feature type="active site" description="Proton donor" evidence="9">
    <location>
        <position position="37"/>
    </location>
</feature>
<dbReference type="InterPro" id="IPR014729">
    <property type="entry name" value="Rossmann-like_a/b/a_fold"/>
</dbReference>
<gene>
    <name evidence="9 10" type="primary">panC</name>
    <name evidence="10" type="ORF">HAL01_11370</name>
</gene>
<comment type="subunit">
    <text evidence="9">Homodimer.</text>
</comment>
<dbReference type="NCBIfam" id="TIGR00125">
    <property type="entry name" value="cyt_tran_rel"/>
    <property type="match status" value="1"/>
</dbReference>
<dbReference type="GO" id="GO:0004592">
    <property type="term" value="F:pantoate-beta-alanine ligase activity"/>
    <property type="evidence" value="ECO:0007669"/>
    <property type="project" value="UniProtKB-UniRule"/>
</dbReference>
<dbReference type="Gene3D" id="3.40.50.620">
    <property type="entry name" value="HUPs"/>
    <property type="match status" value="1"/>
</dbReference>
<accession>A0A511X149</accession>
<comment type="function">
    <text evidence="9">Catalyzes the condensation of pantoate with beta-alanine in an ATP-dependent reaction via a pantoyl-adenylate intermediate.</text>
</comment>
<feature type="binding site" evidence="9">
    <location>
        <begin position="30"/>
        <end position="37"/>
    </location>
    <ligand>
        <name>ATP</name>
        <dbReference type="ChEBI" id="CHEBI:30616"/>
    </ligand>
</feature>
<dbReference type="SUPFAM" id="SSF52374">
    <property type="entry name" value="Nucleotidylyl transferase"/>
    <property type="match status" value="1"/>
</dbReference>
<dbReference type="GO" id="GO:0015940">
    <property type="term" value="P:pantothenate biosynthetic process"/>
    <property type="evidence" value="ECO:0007669"/>
    <property type="project" value="UniProtKB-UniRule"/>
</dbReference>
<evidence type="ECO:0000256" key="8">
    <source>
        <dbReference type="ARBA" id="ARBA00048258"/>
    </source>
</evidence>
<dbReference type="OrthoDB" id="9773087at2"/>
<evidence type="ECO:0000256" key="3">
    <source>
        <dbReference type="ARBA" id="ARBA00022490"/>
    </source>
</evidence>
<dbReference type="HAMAP" id="MF_00158">
    <property type="entry name" value="PanC"/>
    <property type="match status" value="1"/>
</dbReference>
<comment type="caution">
    <text evidence="10">The sequence shown here is derived from an EMBL/GenBank/DDBJ whole genome shotgun (WGS) entry which is preliminary data.</text>
</comment>
<dbReference type="InterPro" id="IPR042176">
    <property type="entry name" value="Pantoate_ligase_C"/>
</dbReference>
<dbReference type="NCBIfam" id="TIGR00018">
    <property type="entry name" value="panC"/>
    <property type="match status" value="1"/>
</dbReference>
<dbReference type="InterPro" id="IPR004821">
    <property type="entry name" value="Cyt_trans-like"/>
</dbReference>
<feature type="binding site" evidence="9">
    <location>
        <position position="61"/>
    </location>
    <ligand>
        <name>(R)-pantoate</name>
        <dbReference type="ChEBI" id="CHEBI:15980"/>
    </ligand>
</feature>
<evidence type="ECO:0000256" key="6">
    <source>
        <dbReference type="ARBA" id="ARBA00022741"/>
    </source>
</evidence>
<feature type="binding site" evidence="9">
    <location>
        <position position="61"/>
    </location>
    <ligand>
        <name>beta-alanine</name>
        <dbReference type="ChEBI" id="CHEBI:57966"/>
    </ligand>
</feature>
<evidence type="ECO:0000256" key="5">
    <source>
        <dbReference type="ARBA" id="ARBA00022655"/>
    </source>
</evidence>
<dbReference type="STRING" id="442899.SAMN05720591_11028"/>
<dbReference type="Proteomes" id="UP000321400">
    <property type="component" value="Unassembled WGS sequence"/>
</dbReference>
<dbReference type="PANTHER" id="PTHR21299:SF1">
    <property type="entry name" value="PANTOATE--BETA-ALANINE LIGASE"/>
    <property type="match status" value="1"/>
</dbReference>
<keyword evidence="11" id="KW-1185">Reference proteome</keyword>
<organism evidence="10 11">
    <name type="scientific">Halolactibacillus alkaliphilus</name>
    <dbReference type="NCBI Taxonomy" id="442899"/>
    <lineage>
        <taxon>Bacteria</taxon>
        <taxon>Bacillati</taxon>
        <taxon>Bacillota</taxon>
        <taxon>Bacilli</taxon>
        <taxon>Bacillales</taxon>
        <taxon>Bacillaceae</taxon>
        <taxon>Halolactibacillus</taxon>
    </lineage>
</organism>
<comment type="pathway">
    <text evidence="1 9">Cofactor biosynthesis; (R)-pantothenate biosynthesis; (R)-pantothenate from (R)-pantoate and beta-alanine: step 1/1.</text>
</comment>
<dbReference type="GO" id="GO:0005829">
    <property type="term" value="C:cytosol"/>
    <property type="evidence" value="ECO:0007669"/>
    <property type="project" value="TreeGrafter"/>
</dbReference>
<dbReference type="InterPro" id="IPR003721">
    <property type="entry name" value="Pantoate_ligase"/>
</dbReference>
<protein>
    <recommendedName>
        <fullName evidence="9">Pantothenate synthetase</fullName>
        <shortName evidence="9">PS</shortName>
        <ecNumber evidence="9">6.3.2.1</ecNumber>
    </recommendedName>
    <alternativeName>
        <fullName evidence="9">Pantoate--beta-alanine ligase</fullName>
    </alternativeName>
    <alternativeName>
        <fullName evidence="9">Pantoate-activating enzyme</fullName>
    </alternativeName>
</protein>
<keyword evidence="5 9" id="KW-0566">Pantothenate biosynthesis</keyword>
<comment type="catalytic activity">
    <reaction evidence="8 9">
        <text>(R)-pantoate + beta-alanine + ATP = (R)-pantothenate + AMP + diphosphate + H(+)</text>
        <dbReference type="Rhea" id="RHEA:10912"/>
        <dbReference type="ChEBI" id="CHEBI:15378"/>
        <dbReference type="ChEBI" id="CHEBI:15980"/>
        <dbReference type="ChEBI" id="CHEBI:29032"/>
        <dbReference type="ChEBI" id="CHEBI:30616"/>
        <dbReference type="ChEBI" id="CHEBI:33019"/>
        <dbReference type="ChEBI" id="CHEBI:57966"/>
        <dbReference type="ChEBI" id="CHEBI:456215"/>
        <dbReference type="EC" id="6.3.2.1"/>
    </reaction>
</comment>
<dbReference type="Pfam" id="PF02569">
    <property type="entry name" value="Pantoate_ligase"/>
    <property type="match status" value="1"/>
</dbReference>
<dbReference type="GO" id="GO:0005524">
    <property type="term" value="F:ATP binding"/>
    <property type="evidence" value="ECO:0007669"/>
    <property type="project" value="UniProtKB-KW"/>
</dbReference>
<evidence type="ECO:0000256" key="2">
    <source>
        <dbReference type="ARBA" id="ARBA00009256"/>
    </source>
</evidence>
<name>A0A511X149_9BACI</name>
<comment type="similarity">
    <text evidence="2 9">Belongs to the pantothenate synthetase family.</text>
</comment>
<evidence type="ECO:0000256" key="9">
    <source>
        <dbReference type="HAMAP-Rule" id="MF_00158"/>
    </source>
</evidence>
<keyword evidence="4 9" id="KW-0436">Ligase</keyword>
<evidence type="ECO:0000256" key="1">
    <source>
        <dbReference type="ARBA" id="ARBA00004990"/>
    </source>
</evidence>